<organism evidence="1 2">
    <name type="scientific">Cordyceps javanica</name>
    <dbReference type="NCBI Taxonomy" id="43265"/>
    <lineage>
        <taxon>Eukaryota</taxon>
        <taxon>Fungi</taxon>
        <taxon>Dikarya</taxon>
        <taxon>Ascomycota</taxon>
        <taxon>Pezizomycotina</taxon>
        <taxon>Sordariomycetes</taxon>
        <taxon>Hypocreomycetidae</taxon>
        <taxon>Hypocreales</taxon>
        <taxon>Cordycipitaceae</taxon>
        <taxon>Cordyceps</taxon>
    </lineage>
</organism>
<comment type="caution">
    <text evidence="1">The sequence shown here is derived from an EMBL/GenBank/DDBJ whole genome shotgun (WGS) entry which is preliminary data.</text>
</comment>
<keyword evidence="2" id="KW-1185">Reference proteome</keyword>
<dbReference type="AlphaFoldDB" id="A0A545UV02"/>
<evidence type="ECO:0000313" key="1">
    <source>
        <dbReference type="EMBL" id="TQV93285.1"/>
    </source>
</evidence>
<accession>A0A545UV02</accession>
<gene>
    <name evidence="1" type="ORF">IF1G_07863</name>
</gene>
<protein>
    <submittedName>
        <fullName evidence="1">Uncharacterized protein</fullName>
    </submittedName>
</protein>
<evidence type="ECO:0000313" key="2">
    <source>
        <dbReference type="Proteomes" id="UP000315783"/>
    </source>
</evidence>
<dbReference type="EMBL" id="SPUK01000012">
    <property type="protein sequence ID" value="TQV93285.1"/>
    <property type="molecule type" value="Genomic_DNA"/>
</dbReference>
<proteinExistence type="predicted"/>
<reference evidence="1 2" key="1">
    <citation type="journal article" date="2019" name="Appl. Microbiol. Biotechnol.">
        <title>Genome sequence of Isaria javanica and comparative genome analysis insights into family S53 peptidase evolution in fungal entomopathogens.</title>
        <authorList>
            <person name="Lin R."/>
            <person name="Zhang X."/>
            <person name="Xin B."/>
            <person name="Zou M."/>
            <person name="Gao Y."/>
            <person name="Qin F."/>
            <person name="Hu Q."/>
            <person name="Xie B."/>
            <person name="Cheng X."/>
        </authorList>
    </citation>
    <scope>NUCLEOTIDE SEQUENCE [LARGE SCALE GENOMIC DNA]</scope>
    <source>
        <strain evidence="1 2">IJ1G</strain>
    </source>
</reference>
<dbReference type="Proteomes" id="UP000315783">
    <property type="component" value="Unassembled WGS sequence"/>
</dbReference>
<sequence>MGTVCIFHHMDAQSASGCLPDCQRPANNRQLPGKKVMALSVYPWIHGLTRHPSFGPQLIILDSCPICRPAMQPCARGAELVLFSRQSPCPVAHLAAS</sequence>
<name>A0A545UV02_9HYPO</name>